<dbReference type="InterPro" id="IPR036291">
    <property type="entry name" value="NAD(P)-bd_dom_sf"/>
</dbReference>
<dbReference type="Proteomes" id="UP000500767">
    <property type="component" value="Chromosome"/>
</dbReference>
<evidence type="ECO:0000259" key="3">
    <source>
        <dbReference type="Pfam" id="PF22725"/>
    </source>
</evidence>
<dbReference type="GO" id="GO:0000166">
    <property type="term" value="F:nucleotide binding"/>
    <property type="evidence" value="ECO:0007669"/>
    <property type="project" value="InterPro"/>
</dbReference>
<evidence type="ECO:0000256" key="1">
    <source>
        <dbReference type="ARBA" id="ARBA00023002"/>
    </source>
</evidence>
<gene>
    <name evidence="4" type="ORF">HN018_08750</name>
</gene>
<sequence length="334" mass="35246">MRQVGWGIVGFGWVAQDFAMPAIIAAGHRLVAVHDTGAGAADAVRRSGANWHETLDAFLADPAVDAVYVATPNWSHGAVVGAAAAAGKPVLCEKPMAATLEQAEAMAVSVARAGVLYGTAFDQRHHPAHRAIRDALRSGRVGQVTAIRITYACWLPADWSPNGGVDNWRIDQARAGGGALMDLAPHGIDLVDFLLDEPICSITAMTQRRVHDYPVDDGAVVVGSTGSGVLVSLSVAYNHPDALPRRRLEIVGTAGMFVAENTMGQDAGGCVTFIDADTGSRSALPVSDLDVSPFTRQMAAFSDAVRGTAHSFDAVRDLHTMRLLHRCYESAACP</sequence>
<dbReference type="PANTHER" id="PTHR43818">
    <property type="entry name" value="BCDNA.GH03377"/>
    <property type="match status" value="1"/>
</dbReference>
<accession>A0A6M8HP81</accession>
<dbReference type="RefSeq" id="WP_171835921.1">
    <property type="nucleotide sequence ID" value="NZ_CP053708.1"/>
</dbReference>
<evidence type="ECO:0000259" key="2">
    <source>
        <dbReference type="Pfam" id="PF01408"/>
    </source>
</evidence>
<dbReference type="AlphaFoldDB" id="A0A6M8HP81"/>
<dbReference type="Pfam" id="PF22725">
    <property type="entry name" value="GFO_IDH_MocA_C3"/>
    <property type="match status" value="1"/>
</dbReference>
<dbReference type="InterPro" id="IPR050463">
    <property type="entry name" value="Gfo/Idh/MocA_oxidrdct_glycsds"/>
</dbReference>
<feature type="domain" description="Gfo/Idh/MocA-like oxidoreductase N-terminal" evidence="2">
    <location>
        <begin position="5"/>
        <end position="119"/>
    </location>
</feature>
<dbReference type="Gene3D" id="3.30.360.10">
    <property type="entry name" value="Dihydrodipicolinate Reductase, domain 2"/>
    <property type="match status" value="1"/>
</dbReference>
<evidence type="ECO:0000313" key="4">
    <source>
        <dbReference type="EMBL" id="QKE90126.1"/>
    </source>
</evidence>
<dbReference type="InterPro" id="IPR055170">
    <property type="entry name" value="GFO_IDH_MocA-like_dom"/>
</dbReference>
<dbReference type="SUPFAM" id="SSF55347">
    <property type="entry name" value="Glyceraldehyde-3-phosphate dehydrogenase-like, C-terminal domain"/>
    <property type="match status" value="1"/>
</dbReference>
<keyword evidence="1" id="KW-0560">Oxidoreductase</keyword>
<dbReference type="EMBL" id="CP053708">
    <property type="protein sequence ID" value="QKE90126.1"/>
    <property type="molecule type" value="Genomic_DNA"/>
</dbReference>
<proteinExistence type="predicted"/>
<dbReference type="PANTHER" id="PTHR43818:SF11">
    <property type="entry name" value="BCDNA.GH03377"/>
    <property type="match status" value="1"/>
</dbReference>
<dbReference type="KEGG" id="lck:HN018_08750"/>
<dbReference type="InterPro" id="IPR000683">
    <property type="entry name" value="Gfo/Idh/MocA-like_OxRdtase_N"/>
</dbReference>
<dbReference type="SUPFAM" id="SSF51735">
    <property type="entry name" value="NAD(P)-binding Rossmann-fold domains"/>
    <property type="match status" value="1"/>
</dbReference>
<name>A0A6M8HP81_9PROT</name>
<feature type="domain" description="GFO/IDH/MocA-like oxidoreductase" evidence="3">
    <location>
        <begin position="129"/>
        <end position="257"/>
    </location>
</feature>
<reference evidence="4 5" key="1">
    <citation type="journal article" date="2014" name="World J. Microbiol. Biotechnol.">
        <title>Biodiversity and physiological characteristics of Antarctic and Arctic lichens-associated bacteria.</title>
        <authorList>
            <person name="Lee Y.M."/>
            <person name="Kim E.H."/>
            <person name="Lee H.K."/>
            <person name="Hong S.G."/>
        </authorList>
    </citation>
    <scope>NUCLEOTIDE SEQUENCE [LARGE SCALE GENOMIC DNA]</scope>
    <source>
        <strain evidence="4 5">PAMC 26569</strain>
    </source>
</reference>
<evidence type="ECO:0000313" key="5">
    <source>
        <dbReference type="Proteomes" id="UP000500767"/>
    </source>
</evidence>
<dbReference type="Gene3D" id="3.40.50.720">
    <property type="entry name" value="NAD(P)-binding Rossmann-like Domain"/>
    <property type="match status" value="1"/>
</dbReference>
<dbReference type="GO" id="GO:0016491">
    <property type="term" value="F:oxidoreductase activity"/>
    <property type="evidence" value="ECO:0007669"/>
    <property type="project" value="UniProtKB-KW"/>
</dbReference>
<keyword evidence="5" id="KW-1185">Reference proteome</keyword>
<organism evidence="4 5">
    <name type="scientific">Lichenicola cladoniae</name>
    <dbReference type="NCBI Taxonomy" id="1484109"/>
    <lineage>
        <taxon>Bacteria</taxon>
        <taxon>Pseudomonadati</taxon>
        <taxon>Pseudomonadota</taxon>
        <taxon>Alphaproteobacteria</taxon>
        <taxon>Acetobacterales</taxon>
        <taxon>Acetobacteraceae</taxon>
        <taxon>Lichenicola</taxon>
    </lineage>
</organism>
<dbReference type="Pfam" id="PF01408">
    <property type="entry name" value="GFO_IDH_MocA"/>
    <property type="match status" value="1"/>
</dbReference>
<protein>
    <submittedName>
        <fullName evidence="4">Gfo/Idh/MocA family oxidoreductase</fullName>
    </submittedName>
</protein>